<feature type="signal peptide" evidence="6">
    <location>
        <begin position="1"/>
        <end position="18"/>
    </location>
</feature>
<dbReference type="Proteomes" id="UP001162162">
    <property type="component" value="Unassembled WGS sequence"/>
</dbReference>
<dbReference type="SUPFAM" id="SSF53474">
    <property type="entry name" value="alpha/beta-Hydrolases"/>
    <property type="match status" value="1"/>
</dbReference>
<keyword evidence="5" id="KW-0325">Glycoprotein</keyword>
<dbReference type="InterPro" id="IPR029058">
    <property type="entry name" value="AB_hydrolase_fold"/>
</dbReference>
<dbReference type="GO" id="GO:0052689">
    <property type="term" value="F:carboxylic ester hydrolase activity"/>
    <property type="evidence" value="ECO:0007669"/>
    <property type="project" value="UniProtKB-KW"/>
</dbReference>
<proteinExistence type="inferred from homology"/>
<reference evidence="8" key="1">
    <citation type="journal article" date="2023" name="Insect Mol. Biol.">
        <title>Genome sequencing provides insights into the evolution of gene families encoding plant cell wall-degrading enzymes in longhorned beetles.</title>
        <authorList>
            <person name="Shin N.R."/>
            <person name="Okamura Y."/>
            <person name="Kirsch R."/>
            <person name="Pauchet Y."/>
        </authorList>
    </citation>
    <scope>NUCLEOTIDE SEQUENCE</scope>
    <source>
        <strain evidence="8">AMC_N1</strain>
    </source>
</reference>
<evidence type="ECO:0000313" key="9">
    <source>
        <dbReference type="Proteomes" id="UP001162162"/>
    </source>
</evidence>
<keyword evidence="4" id="KW-1015">Disulfide bond</keyword>
<organism evidence="8 9">
    <name type="scientific">Aromia moschata</name>
    <dbReference type="NCBI Taxonomy" id="1265417"/>
    <lineage>
        <taxon>Eukaryota</taxon>
        <taxon>Metazoa</taxon>
        <taxon>Ecdysozoa</taxon>
        <taxon>Arthropoda</taxon>
        <taxon>Hexapoda</taxon>
        <taxon>Insecta</taxon>
        <taxon>Pterygota</taxon>
        <taxon>Neoptera</taxon>
        <taxon>Endopterygota</taxon>
        <taxon>Coleoptera</taxon>
        <taxon>Polyphaga</taxon>
        <taxon>Cucujiformia</taxon>
        <taxon>Chrysomeloidea</taxon>
        <taxon>Cerambycidae</taxon>
        <taxon>Cerambycinae</taxon>
        <taxon>Callichromatini</taxon>
        <taxon>Aromia</taxon>
    </lineage>
</organism>
<comment type="similarity">
    <text evidence="1 6">Belongs to the type-B carboxylesterase/lipase family.</text>
</comment>
<feature type="domain" description="Carboxylesterase type B" evidence="7">
    <location>
        <begin position="20"/>
        <end position="319"/>
    </location>
</feature>
<evidence type="ECO:0000256" key="3">
    <source>
        <dbReference type="ARBA" id="ARBA00022801"/>
    </source>
</evidence>
<dbReference type="EC" id="3.1.1.-" evidence="6"/>
<dbReference type="Pfam" id="PF00135">
    <property type="entry name" value="COesterase"/>
    <property type="match status" value="1"/>
</dbReference>
<name>A0AAV8XN32_9CUCU</name>
<evidence type="ECO:0000313" key="8">
    <source>
        <dbReference type="EMBL" id="KAJ8940290.1"/>
    </source>
</evidence>
<evidence type="ECO:0000256" key="6">
    <source>
        <dbReference type="RuleBase" id="RU361235"/>
    </source>
</evidence>
<keyword evidence="6" id="KW-0732">Signal</keyword>
<keyword evidence="3 6" id="KW-0378">Hydrolase</keyword>
<sequence>MLLLILLQLVLILTPVLTDVILTIPNGQIRGRKEVTASNVTFYAFQEIPYGKAPVGKLRFKAPEPAEDWEGILDATTNTKICYQEETRFPNTPTEDCLYVNVYTTVRPSFIQLHRTTSFMEQDVVVVIVNYRVGAFGFLSTGDTVIPGNYGLKDQNLALKWVQTNIKYFGGDPKKVTIFGHSAGAAAVTYLMMSKQSTGLYRAAIAQSGSALCPWAYQRHYKDIAYTLASRIDSSFNPNATSEELLQFLQSVPADQICKNANFQDMNRWFKDFWYTPVVEPEHETAFLTEEIYTSIANGAVNSVPLLIGICSEEQVSKGEFPDAFKLELQLYEDNPSFLVNENMHLTDNDTLTKAGKPLLKFIPTKHYQKIVF</sequence>
<evidence type="ECO:0000256" key="1">
    <source>
        <dbReference type="ARBA" id="ARBA00005964"/>
    </source>
</evidence>
<evidence type="ECO:0000256" key="5">
    <source>
        <dbReference type="ARBA" id="ARBA00023180"/>
    </source>
</evidence>
<accession>A0AAV8XN32</accession>
<evidence type="ECO:0000256" key="4">
    <source>
        <dbReference type="ARBA" id="ARBA00023157"/>
    </source>
</evidence>
<feature type="chain" id="PRO_5043107480" description="Carboxylic ester hydrolase" evidence="6">
    <location>
        <begin position="19"/>
        <end position="373"/>
    </location>
</feature>
<gene>
    <name evidence="8" type="ORF">NQ318_000112</name>
</gene>
<dbReference type="PROSITE" id="PS00122">
    <property type="entry name" value="CARBOXYLESTERASE_B_1"/>
    <property type="match status" value="1"/>
</dbReference>
<dbReference type="EMBL" id="JAPWTK010000441">
    <property type="protein sequence ID" value="KAJ8940290.1"/>
    <property type="molecule type" value="Genomic_DNA"/>
</dbReference>
<dbReference type="AlphaFoldDB" id="A0AAV8XN32"/>
<dbReference type="PANTHER" id="PTHR11559">
    <property type="entry name" value="CARBOXYLESTERASE"/>
    <property type="match status" value="1"/>
</dbReference>
<keyword evidence="2" id="KW-0719">Serine esterase</keyword>
<evidence type="ECO:0000256" key="2">
    <source>
        <dbReference type="ARBA" id="ARBA00022487"/>
    </source>
</evidence>
<dbReference type="InterPro" id="IPR050309">
    <property type="entry name" value="Type-B_Carboxylest/Lipase"/>
</dbReference>
<dbReference type="InterPro" id="IPR002018">
    <property type="entry name" value="CarbesteraseB"/>
</dbReference>
<evidence type="ECO:0000259" key="7">
    <source>
        <dbReference type="Pfam" id="PF00135"/>
    </source>
</evidence>
<keyword evidence="9" id="KW-1185">Reference proteome</keyword>
<protein>
    <recommendedName>
        <fullName evidence="6">Carboxylic ester hydrolase</fullName>
        <ecNumber evidence="6">3.1.1.-</ecNumber>
    </recommendedName>
</protein>
<dbReference type="Gene3D" id="3.40.50.1820">
    <property type="entry name" value="alpha/beta hydrolase"/>
    <property type="match status" value="1"/>
</dbReference>
<comment type="caution">
    <text evidence="8">The sequence shown here is derived from an EMBL/GenBank/DDBJ whole genome shotgun (WGS) entry which is preliminary data.</text>
</comment>
<dbReference type="InterPro" id="IPR019826">
    <property type="entry name" value="Carboxylesterase_B_AS"/>
</dbReference>